<proteinExistence type="predicted"/>
<sequence length="375" mass="41499">MSSDVFIEFEGTVHCENPDCVADVKTCAISFQMGVSQIGANNNTATCLKVNEFLECLDRVLQPCDLATRTSLLDAMNNLIDSYKRPPYNCVLCKFLYLILYYKPLLIISQFLNVLYRLVLVQLGTYNLKPLRFQRTLVGMIDIGGCDTTTFPSTLVPTTPRTTTVDYVTNLDTDAPQHTTEQYLYNSTNSWTDINETNSWNSTTRQNILNNNDTDYRDNMTTESSVFNNNNVTESHSDNATTRISAVFNNNRTTTTESDYQPYNYTAYEVQSNSTTTTAEIPITETSERVEEVPSATTTLNSDVPSAETSTVSASSGKPFRASAGDDKTSDVTEPGDSEETTTSNFDSLGNNNASMMTISGLLLAMIVTLSTLLH</sequence>
<dbReference type="GeneID" id="20249757"/>
<evidence type="ECO:0000313" key="2">
    <source>
        <dbReference type="EMBL" id="ESO86905.1"/>
    </source>
</evidence>
<dbReference type="EMBL" id="KB202954">
    <property type="protein sequence ID" value="ESO86905.1"/>
    <property type="molecule type" value="Genomic_DNA"/>
</dbReference>
<dbReference type="KEGG" id="lgi:LOTGIDRAFT_235123"/>
<dbReference type="CTD" id="20249757"/>
<dbReference type="HOGENOM" id="CLU_738268_0_0_1"/>
<dbReference type="OrthoDB" id="10361989at2759"/>
<protein>
    <submittedName>
        <fullName evidence="2">Uncharacterized protein</fullName>
    </submittedName>
</protein>
<gene>
    <name evidence="2" type="ORF">LOTGIDRAFT_235123</name>
</gene>
<evidence type="ECO:0000256" key="1">
    <source>
        <dbReference type="SAM" id="MobiDB-lite"/>
    </source>
</evidence>
<feature type="compositionally biased region" description="Polar residues" evidence="1">
    <location>
        <begin position="341"/>
        <end position="351"/>
    </location>
</feature>
<dbReference type="RefSeq" id="XP_009062308.1">
    <property type="nucleotide sequence ID" value="XM_009064060.1"/>
</dbReference>
<feature type="region of interest" description="Disordered" evidence="1">
    <location>
        <begin position="285"/>
        <end position="351"/>
    </location>
</feature>
<accession>V3ZWE4</accession>
<evidence type="ECO:0000313" key="3">
    <source>
        <dbReference type="Proteomes" id="UP000030746"/>
    </source>
</evidence>
<feature type="compositionally biased region" description="Polar residues" evidence="1">
    <location>
        <begin position="295"/>
        <end position="316"/>
    </location>
</feature>
<name>V3ZWE4_LOTGI</name>
<dbReference type="Proteomes" id="UP000030746">
    <property type="component" value="Unassembled WGS sequence"/>
</dbReference>
<organism evidence="2 3">
    <name type="scientific">Lottia gigantea</name>
    <name type="common">Giant owl limpet</name>
    <dbReference type="NCBI Taxonomy" id="225164"/>
    <lineage>
        <taxon>Eukaryota</taxon>
        <taxon>Metazoa</taxon>
        <taxon>Spiralia</taxon>
        <taxon>Lophotrochozoa</taxon>
        <taxon>Mollusca</taxon>
        <taxon>Gastropoda</taxon>
        <taxon>Patellogastropoda</taxon>
        <taxon>Lottioidea</taxon>
        <taxon>Lottiidae</taxon>
        <taxon>Lottia</taxon>
    </lineage>
</organism>
<keyword evidence="3" id="KW-1185">Reference proteome</keyword>
<dbReference type="AlphaFoldDB" id="V3ZWE4"/>
<reference evidence="2 3" key="1">
    <citation type="journal article" date="2013" name="Nature">
        <title>Insights into bilaterian evolution from three spiralian genomes.</title>
        <authorList>
            <person name="Simakov O."/>
            <person name="Marletaz F."/>
            <person name="Cho S.J."/>
            <person name="Edsinger-Gonzales E."/>
            <person name="Havlak P."/>
            <person name="Hellsten U."/>
            <person name="Kuo D.H."/>
            <person name="Larsson T."/>
            <person name="Lv J."/>
            <person name="Arendt D."/>
            <person name="Savage R."/>
            <person name="Osoegawa K."/>
            <person name="de Jong P."/>
            <person name="Grimwood J."/>
            <person name="Chapman J.A."/>
            <person name="Shapiro H."/>
            <person name="Aerts A."/>
            <person name="Otillar R.P."/>
            <person name="Terry A.Y."/>
            <person name="Boore J.L."/>
            <person name="Grigoriev I.V."/>
            <person name="Lindberg D.R."/>
            <person name="Seaver E.C."/>
            <person name="Weisblat D.A."/>
            <person name="Putnam N.H."/>
            <person name="Rokhsar D.S."/>
        </authorList>
    </citation>
    <scope>NUCLEOTIDE SEQUENCE [LARGE SCALE GENOMIC DNA]</scope>
</reference>